<gene>
    <name evidence="1" type="ORF">Tci_017862</name>
</gene>
<evidence type="ECO:0000313" key="1">
    <source>
        <dbReference type="EMBL" id="GEU45884.1"/>
    </source>
</evidence>
<comment type="caution">
    <text evidence="1">The sequence shown here is derived from an EMBL/GenBank/DDBJ whole genome shotgun (WGS) entry which is preliminary data.</text>
</comment>
<dbReference type="EMBL" id="BKCJ010002048">
    <property type="protein sequence ID" value="GEU45884.1"/>
    <property type="molecule type" value="Genomic_DNA"/>
</dbReference>
<organism evidence="1">
    <name type="scientific">Tanacetum cinerariifolium</name>
    <name type="common">Dalmatian daisy</name>
    <name type="synonym">Chrysanthemum cinerariifolium</name>
    <dbReference type="NCBI Taxonomy" id="118510"/>
    <lineage>
        <taxon>Eukaryota</taxon>
        <taxon>Viridiplantae</taxon>
        <taxon>Streptophyta</taxon>
        <taxon>Embryophyta</taxon>
        <taxon>Tracheophyta</taxon>
        <taxon>Spermatophyta</taxon>
        <taxon>Magnoliopsida</taxon>
        <taxon>eudicotyledons</taxon>
        <taxon>Gunneridae</taxon>
        <taxon>Pentapetalae</taxon>
        <taxon>asterids</taxon>
        <taxon>campanulids</taxon>
        <taxon>Asterales</taxon>
        <taxon>Asteraceae</taxon>
        <taxon>Asteroideae</taxon>
        <taxon>Anthemideae</taxon>
        <taxon>Anthemidinae</taxon>
        <taxon>Tanacetum</taxon>
    </lineage>
</organism>
<protein>
    <submittedName>
        <fullName evidence="1">Uncharacterized protein</fullName>
    </submittedName>
</protein>
<proteinExistence type="predicted"/>
<sequence>MANLLPRLQELETAANFKVMVDQVLVLMEREIDKELKLKQKFRDICSEMAGMVKNWAEHIEELARYPWLRDNIECVEACAKE</sequence>
<dbReference type="AlphaFoldDB" id="A0A6L2KDE7"/>
<name>A0A6L2KDE7_TANCI</name>
<accession>A0A6L2KDE7</accession>
<reference evidence="1" key="1">
    <citation type="journal article" date="2019" name="Sci. Rep.">
        <title>Draft genome of Tanacetum cinerariifolium, the natural source of mosquito coil.</title>
        <authorList>
            <person name="Yamashiro T."/>
            <person name="Shiraishi A."/>
            <person name="Satake H."/>
            <person name="Nakayama K."/>
        </authorList>
    </citation>
    <scope>NUCLEOTIDE SEQUENCE</scope>
</reference>